<feature type="compositionally biased region" description="Low complexity" evidence="1">
    <location>
        <begin position="217"/>
        <end position="244"/>
    </location>
</feature>
<protein>
    <submittedName>
        <fullName evidence="2">Uncharacterized protein</fullName>
    </submittedName>
</protein>
<feature type="compositionally biased region" description="Basic and acidic residues" evidence="1">
    <location>
        <begin position="15"/>
        <end position="25"/>
    </location>
</feature>
<feature type="compositionally biased region" description="Polar residues" evidence="1">
    <location>
        <begin position="183"/>
        <end position="216"/>
    </location>
</feature>
<keyword evidence="3" id="KW-1185">Reference proteome</keyword>
<feature type="compositionally biased region" description="Low complexity" evidence="1">
    <location>
        <begin position="29"/>
        <end position="56"/>
    </location>
</feature>
<feature type="compositionally biased region" description="Low complexity" evidence="1">
    <location>
        <begin position="109"/>
        <end position="126"/>
    </location>
</feature>
<feature type="compositionally biased region" description="Basic and acidic residues" evidence="1">
    <location>
        <begin position="59"/>
        <end position="77"/>
    </location>
</feature>
<dbReference type="OMA" id="QEVHEHE"/>
<feature type="compositionally biased region" description="Basic and acidic residues" evidence="1">
    <location>
        <begin position="164"/>
        <end position="182"/>
    </location>
</feature>
<proteinExistence type="predicted"/>
<evidence type="ECO:0000256" key="1">
    <source>
        <dbReference type="SAM" id="MobiDB-lite"/>
    </source>
</evidence>
<name>A0A0V0QMF8_PSEPJ</name>
<feature type="region of interest" description="Disordered" evidence="1">
    <location>
        <begin position="1"/>
        <end position="262"/>
    </location>
</feature>
<feature type="compositionally biased region" description="Polar residues" evidence="1">
    <location>
        <begin position="1"/>
        <end position="13"/>
    </location>
</feature>
<comment type="caution">
    <text evidence="2">The sequence shown here is derived from an EMBL/GenBank/DDBJ whole genome shotgun (WGS) entry which is preliminary data.</text>
</comment>
<dbReference type="Proteomes" id="UP000054937">
    <property type="component" value="Unassembled WGS sequence"/>
</dbReference>
<feature type="compositionally biased region" description="Basic and acidic residues" evidence="1">
    <location>
        <begin position="96"/>
        <end position="108"/>
    </location>
</feature>
<feature type="compositionally biased region" description="Polar residues" evidence="1">
    <location>
        <begin position="127"/>
        <end position="151"/>
    </location>
</feature>
<organism evidence="2 3">
    <name type="scientific">Pseudocohnilembus persalinus</name>
    <name type="common">Ciliate</name>
    <dbReference type="NCBI Taxonomy" id="266149"/>
    <lineage>
        <taxon>Eukaryota</taxon>
        <taxon>Sar</taxon>
        <taxon>Alveolata</taxon>
        <taxon>Ciliophora</taxon>
        <taxon>Intramacronucleata</taxon>
        <taxon>Oligohymenophorea</taxon>
        <taxon>Scuticociliatia</taxon>
        <taxon>Philasterida</taxon>
        <taxon>Pseudocohnilembidae</taxon>
        <taxon>Pseudocohnilembus</taxon>
    </lineage>
</organism>
<dbReference type="AlphaFoldDB" id="A0A0V0QMF8"/>
<dbReference type="InParanoid" id="A0A0V0QMF8"/>
<sequence length="301" mass="34636">MGCGGNQKQSNQDFVEVRRIKRNDDPQSNNFNKNTFNNNQKQNFNDDQTNNNNKNNIDLSKKPQSDESITKNNEVDQSKAYAGAESPTGSNSNSNKLKEFEKINKENQKQSGIKLISKKSSSQNQIDNAENLSQKSSSQQKENAESLSGKQFSLKDENEENDVDMEKIPSKESNESQKEKIFNESQKQIENLSIQQDKPLTEKQSSQQYELNLIMSQQQSEQQKLQQDSEQQKQQEQNQQLNSKTESNQHVQDIEEQKQEQEIVMSKKSEIFQDDDIQLRNALAVEYVQKVYENGVQEVAQ</sequence>
<evidence type="ECO:0000313" key="3">
    <source>
        <dbReference type="Proteomes" id="UP000054937"/>
    </source>
</evidence>
<gene>
    <name evidence="2" type="ORF">PPERSA_02793</name>
</gene>
<feature type="compositionally biased region" description="Basic and acidic residues" evidence="1">
    <location>
        <begin position="252"/>
        <end position="262"/>
    </location>
</feature>
<reference evidence="2 3" key="1">
    <citation type="journal article" date="2015" name="Sci. Rep.">
        <title>Genome of the facultative scuticociliatosis pathogen Pseudocohnilembus persalinus provides insight into its virulence through horizontal gene transfer.</title>
        <authorList>
            <person name="Xiong J."/>
            <person name="Wang G."/>
            <person name="Cheng J."/>
            <person name="Tian M."/>
            <person name="Pan X."/>
            <person name="Warren A."/>
            <person name="Jiang C."/>
            <person name="Yuan D."/>
            <person name="Miao W."/>
        </authorList>
    </citation>
    <scope>NUCLEOTIDE SEQUENCE [LARGE SCALE GENOMIC DNA]</scope>
    <source>
        <strain evidence="2">36N120E</strain>
    </source>
</reference>
<accession>A0A0V0QMF8</accession>
<dbReference type="EMBL" id="LDAU01000131">
    <property type="protein sequence ID" value="KRX03414.1"/>
    <property type="molecule type" value="Genomic_DNA"/>
</dbReference>
<evidence type="ECO:0000313" key="2">
    <source>
        <dbReference type="EMBL" id="KRX03414.1"/>
    </source>
</evidence>